<keyword evidence="2" id="KW-1185">Reference proteome</keyword>
<dbReference type="AlphaFoldDB" id="A0A1I6NS23"/>
<proteinExistence type="predicted"/>
<gene>
    <name evidence="1" type="ORF">SAMN05660206_10148</name>
</gene>
<dbReference type="EMBL" id="FOZZ01000001">
    <property type="protein sequence ID" value="SFS30694.1"/>
    <property type="molecule type" value="Genomic_DNA"/>
</dbReference>
<dbReference type="Proteomes" id="UP000198785">
    <property type="component" value="Unassembled WGS sequence"/>
</dbReference>
<reference evidence="1 2" key="1">
    <citation type="submission" date="2016-10" db="EMBL/GenBank/DDBJ databases">
        <authorList>
            <person name="de Groot N.N."/>
        </authorList>
    </citation>
    <scope>NUCLEOTIDE SEQUENCE [LARGE SCALE GENOMIC DNA]</scope>
    <source>
        <strain evidence="1 2">DSM 22789</strain>
    </source>
</reference>
<evidence type="ECO:0000313" key="1">
    <source>
        <dbReference type="EMBL" id="SFS30694.1"/>
    </source>
</evidence>
<sequence>MTSFDLFRNSVLKMYQKKKSQDLLDSWLSNPSPANLKKYCLVRLNEGLNVDDTKVFERVFVSNGNVDDLERTINRTEPEKLKTLQYFIIGRTKTTDENLVKLLAVLIDFQPRPFRLNDWSKKEEGGTILCDYPTDQEAKSNNQPQKNNDVLIVNDFKDKFYKRKKSVVYAIGSAALGLGICFRIIDWQAEQCMLWQDEQYIAVHCKDNYPNTIALNPGVLHTFRKITRPDTLTIRHEKRVWYSKIDNHVEFFTTIGHGFHPEFMDRSLKAATKEILEKYAGKSMKGNGEDIPTNEK</sequence>
<evidence type="ECO:0000313" key="2">
    <source>
        <dbReference type="Proteomes" id="UP000198785"/>
    </source>
</evidence>
<name>A0A1I6NS23_9SPHI</name>
<protein>
    <submittedName>
        <fullName evidence="1">Uncharacterized protein</fullName>
    </submittedName>
</protein>
<organism evidence="1 2">
    <name type="scientific">Sphingobacterium wenxiniae</name>
    <dbReference type="NCBI Taxonomy" id="683125"/>
    <lineage>
        <taxon>Bacteria</taxon>
        <taxon>Pseudomonadati</taxon>
        <taxon>Bacteroidota</taxon>
        <taxon>Sphingobacteriia</taxon>
        <taxon>Sphingobacteriales</taxon>
        <taxon>Sphingobacteriaceae</taxon>
        <taxon>Sphingobacterium</taxon>
    </lineage>
</organism>
<accession>A0A1I6NS23</accession>